<evidence type="ECO:0000256" key="2">
    <source>
        <dbReference type="ARBA" id="ARBA00022692"/>
    </source>
</evidence>
<evidence type="ECO:0000256" key="4">
    <source>
        <dbReference type="ARBA" id="ARBA00023136"/>
    </source>
</evidence>
<feature type="domain" description="Endoplasmic reticulum vesicle transporter N-terminal" evidence="8">
    <location>
        <begin position="12"/>
        <end position="89"/>
    </location>
</feature>
<reference evidence="9" key="1">
    <citation type="submission" date="2021-01" db="EMBL/GenBank/DDBJ databases">
        <authorList>
            <person name="Corre E."/>
            <person name="Pelletier E."/>
            <person name="Niang G."/>
            <person name="Scheremetjew M."/>
            <person name="Finn R."/>
            <person name="Kale V."/>
            <person name="Holt S."/>
            <person name="Cochrane G."/>
            <person name="Meng A."/>
            <person name="Brown T."/>
            <person name="Cohen L."/>
        </authorList>
    </citation>
    <scope>NUCLEOTIDE SEQUENCE</scope>
</reference>
<feature type="domain" description="Endoplasmic reticulum vesicle transporter C-terminal" evidence="7">
    <location>
        <begin position="288"/>
        <end position="458"/>
    </location>
</feature>
<dbReference type="PANTHER" id="PTHR10984">
    <property type="entry name" value="ENDOPLASMIC RETICULUM-GOLGI INTERMEDIATE COMPARTMENT PROTEIN"/>
    <property type="match status" value="1"/>
</dbReference>
<dbReference type="Pfam" id="PF00085">
    <property type="entry name" value="Thioredoxin"/>
    <property type="match status" value="1"/>
</dbReference>
<dbReference type="Pfam" id="PF07970">
    <property type="entry name" value="COPIIcoated_ERV"/>
    <property type="match status" value="1"/>
</dbReference>
<organism evidence="9">
    <name type="scientific">Noctiluca scintillans</name>
    <name type="common">Sea sparkle</name>
    <name type="synonym">Red tide dinoflagellate</name>
    <dbReference type="NCBI Taxonomy" id="2966"/>
    <lineage>
        <taxon>Eukaryota</taxon>
        <taxon>Sar</taxon>
        <taxon>Alveolata</taxon>
        <taxon>Dinophyceae</taxon>
        <taxon>Noctilucales</taxon>
        <taxon>Noctilucaceae</taxon>
        <taxon>Noctiluca</taxon>
    </lineage>
</organism>
<dbReference type="PANTHER" id="PTHR10984:SF37">
    <property type="entry name" value="PROTEIN DISULFIDE-ISOMERASE 5-3"/>
    <property type="match status" value="1"/>
</dbReference>
<name>A0A7S1EZM0_NOCSC</name>
<evidence type="ECO:0000259" key="8">
    <source>
        <dbReference type="Pfam" id="PF13850"/>
    </source>
</evidence>
<dbReference type="Gene3D" id="3.40.30.10">
    <property type="entry name" value="Glutaredoxin"/>
    <property type="match status" value="1"/>
</dbReference>
<protein>
    <recommendedName>
        <fullName evidence="10">Thioredoxin domain-containing protein</fullName>
    </recommendedName>
</protein>
<dbReference type="SUPFAM" id="SSF52833">
    <property type="entry name" value="Thioredoxin-like"/>
    <property type="match status" value="1"/>
</dbReference>
<dbReference type="GO" id="GO:0030134">
    <property type="term" value="C:COPII-coated ER to Golgi transport vesicle"/>
    <property type="evidence" value="ECO:0007669"/>
    <property type="project" value="TreeGrafter"/>
</dbReference>
<keyword evidence="2 5" id="KW-0812">Transmembrane</keyword>
<dbReference type="Pfam" id="PF13850">
    <property type="entry name" value="ERGIC_N"/>
    <property type="match status" value="1"/>
</dbReference>
<dbReference type="InterPro" id="IPR045888">
    <property type="entry name" value="Erv"/>
</dbReference>
<evidence type="ECO:0000256" key="1">
    <source>
        <dbReference type="ARBA" id="ARBA00004370"/>
    </source>
</evidence>
<dbReference type="InterPro" id="IPR039542">
    <property type="entry name" value="Erv_N"/>
</dbReference>
<feature type="transmembrane region" description="Helical" evidence="5">
    <location>
        <begin position="20"/>
        <end position="38"/>
    </location>
</feature>
<dbReference type="InterPro" id="IPR012936">
    <property type="entry name" value="Erv_C"/>
</dbReference>
<dbReference type="CDD" id="cd02961">
    <property type="entry name" value="PDI_a_family"/>
    <property type="match status" value="1"/>
</dbReference>
<keyword evidence="4 5" id="KW-0472">Membrane</keyword>
<dbReference type="InterPro" id="IPR036249">
    <property type="entry name" value="Thioredoxin-like_sf"/>
</dbReference>
<dbReference type="AlphaFoldDB" id="A0A7S1EZM0"/>
<evidence type="ECO:0000259" key="7">
    <source>
        <dbReference type="Pfam" id="PF07970"/>
    </source>
</evidence>
<evidence type="ECO:0000256" key="5">
    <source>
        <dbReference type="SAM" id="Phobius"/>
    </source>
</evidence>
<dbReference type="GO" id="GO:0016020">
    <property type="term" value="C:membrane"/>
    <property type="evidence" value="ECO:0007669"/>
    <property type="project" value="UniProtKB-SubCell"/>
</dbReference>
<sequence length="482" mass="54316">MGAGLAARYLPGDFVEASRVGGVSTIVVWLLILVGFAAEMRQLLNTAEVRTSVELVREDDKEVSISFDIDMLDIECRNLRVMVFDEFGSEPISTVATDFWFQAVDAKGKPYGSVKVAQEPDEREEMRALVGRNPSLDFIDSATRELLQDLNADWLSTHDGFEHLSFKAVVDANEFTLINFFIDTQPCADFSYIWKTVADLLNGDSADARRMKVFTDRDGASRTVRAIKVNCRDFSKMCTAQGVDAYPSVRLYKKDEAVSVFEGMHEKDKLMDWIQRQVRMKAYGWAENAESFERGCKAKGSILVPRVPGHFELLVGGGDQSLNPFMTNVSHRINHLAFEDPDGRKAKSWVQSDGWPSHIREQMSPLNGRTFLSESVGWAWVHDIKAVGTKMRRQQNGIYQVYAGSRVAKQDAQFVPQASFNYDIEPFTITVYSESKGWTDLSIRWLATIGGTYVTFRMFTRFVVSFSGPMEHTFKPQSGGLL</sequence>
<evidence type="ECO:0000259" key="6">
    <source>
        <dbReference type="Pfam" id="PF00085"/>
    </source>
</evidence>
<evidence type="ECO:0008006" key="10">
    <source>
        <dbReference type="Google" id="ProtNLM"/>
    </source>
</evidence>
<feature type="domain" description="Thioredoxin" evidence="6">
    <location>
        <begin position="222"/>
        <end position="275"/>
    </location>
</feature>
<evidence type="ECO:0000256" key="3">
    <source>
        <dbReference type="ARBA" id="ARBA00022989"/>
    </source>
</evidence>
<proteinExistence type="predicted"/>
<dbReference type="EMBL" id="HBFQ01011506">
    <property type="protein sequence ID" value="CAD8833729.1"/>
    <property type="molecule type" value="Transcribed_RNA"/>
</dbReference>
<comment type="subcellular location">
    <subcellularLocation>
        <location evidence="1">Membrane</location>
    </subcellularLocation>
</comment>
<keyword evidence="3 5" id="KW-1133">Transmembrane helix</keyword>
<evidence type="ECO:0000313" key="9">
    <source>
        <dbReference type="EMBL" id="CAD8833729.1"/>
    </source>
</evidence>
<gene>
    <name evidence="9" type="ORF">NSCI0253_LOCUS8077</name>
</gene>
<accession>A0A7S1EZM0</accession>
<dbReference type="InterPro" id="IPR013766">
    <property type="entry name" value="Thioredoxin_domain"/>
</dbReference>
<dbReference type="GO" id="GO:0005783">
    <property type="term" value="C:endoplasmic reticulum"/>
    <property type="evidence" value="ECO:0007669"/>
    <property type="project" value="TreeGrafter"/>
</dbReference>